<name>A0ABP9S2P2_9ACTN</name>
<evidence type="ECO:0000259" key="1">
    <source>
        <dbReference type="Pfam" id="PF01979"/>
    </source>
</evidence>
<keyword evidence="3" id="KW-1185">Reference proteome</keyword>
<dbReference type="InterPro" id="IPR011059">
    <property type="entry name" value="Metal-dep_hydrolase_composite"/>
</dbReference>
<dbReference type="InterPro" id="IPR032466">
    <property type="entry name" value="Metal_Hydrolase"/>
</dbReference>
<reference evidence="3" key="1">
    <citation type="journal article" date="2019" name="Int. J. Syst. Evol. Microbiol.">
        <title>The Global Catalogue of Microorganisms (GCM) 10K type strain sequencing project: providing services to taxonomists for standard genome sequencing and annotation.</title>
        <authorList>
            <consortium name="The Broad Institute Genomics Platform"/>
            <consortium name="The Broad Institute Genome Sequencing Center for Infectious Disease"/>
            <person name="Wu L."/>
            <person name="Ma J."/>
        </authorList>
    </citation>
    <scope>NUCLEOTIDE SEQUENCE [LARGE SCALE GENOMIC DNA]</scope>
    <source>
        <strain evidence="3">JCM 18304</strain>
    </source>
</reference>
<gene>
    <name evidence="2" type="ORF">GCM10023322_46310</name>
</gene>
<evidence type="ECO:0000313" key="3">
    <source>
        <dbReference type="Proteomes" id="UP001501570"/>
    </source>
</evidence>
<dbReference type="InterPro" id="IPR051781">
    <property type="entry name" value="Metallo-dep_Hydrolase"/>
</dbReference>
<protein>
    <submittedName>
        <fullName evidence="2">Amidohydrolase family protein</fullName>
    </submittedName>
</protein>
<dbReference type="PANTHER" id="PTHR43135">
    <property type="entry name" value="ALPHA-D-RIBOSE 1-METHYLPHOSPHONATE 5-TRIPHOSPHATE DIPHOSPHATASE"/>
    <property type="match status" value="1"/>
</dbReference>
<dbReference type="PANTHER" id="PTHR43135:SF3">
    <property type="entry name" value="ALPHA-D-RIBOSE 1-METHYLPHOSPHONATE 5-TRIPHOSPHATE DIPHOSPHATASE"/>
    <property type="match status" value="1"/>
</dbReference>
<dbReference type="SUPFAM" id="SSF51338">
    <property type="entry name" value="Composite domain of metallo-dependent hydrolases"/>
    <property type="match status" value="1"/>
</dbReference>
<proteinExistence type="predicted"/>
<dbReference type="Gene3D" id="2.30.40.10">
    <property type="entry name" value="Urease, subunit C, domain 1"/>
    <property type="match status" value="1"/>
</dbReference>
<sequence length="397" mass="42237">MSAMARVLYRDAALADGTGPQLRVGVSLLVDDHRIEWIRPADDEPDPGPDVEVIDASGATIVPGLVDSHSHLTLPGGAHWIDRGFDPTDRLLRVAEDNARLQRAAGVRWARDVGAPTRTDPSDGRTRALTLGLRDRWAGHREYPYVRAAGSWVTRVGSLPHGLGVEVADGDGLVAAVTRQLDDGADFVKLYLDGPDRDTAPFTVDEVRAAVDAAHRRGARVTAHSGQLAGARNGVRAGVDCLEHGFQLDAEVVREMAEGGVAMVSTLAVLESWRSFGQTTTLPRFAEPSGRAALAARREWAHESVRLAARAGVLIAAGTDFGGGSLRANQLAWEIECLVTAGLQPWQALAAATRNGGTLLGEPEAGVIREGGPADFVLVHGDPLSDPAAMWRVWLVS</sequence>
<accession>A0ABP9S2P2</accession>
<comment type="caution">
    <text evidence="2">The sequence shown here is derived from an EMBL/GenBank/DDBJ whole genome shotgun (WGS) entry which is preliminary data.</text>
</comment>
<dbReference type="InterPro" id="IPR006680">
    <property type="entry name" value="Amidohydro-rel"/>
</dbReference>
<feature type="domain" description="Amidohydrolase-related" evidence="1">
    <location>
        <begin position="60"/>
        <end position="392"/>
    </location>
</feature>
<dbReference type="EMBL" id="BAABJQ010000014">
    <property type="protein sequence ID" value="GAA5190648.1"/>
    <property type="molecule type" value="Genomic_DNA"/>
</dbReference>
<evidence type="ECO:0000313" key="2">
    <source>
        <dbReference type="EMBL" id="GAA5190648.1"/>
    </source>
</evidence>
<dbReference type="Gene3D" id="3.20.20.140">
    <property type="entry name" value="Metal-dependent hydrolases"/>
    <property type="match status" value="1"/>
</dbReference>
<dbReference type="Proteomes" id="UP001501570">
    <property type="component" value="Unassembled WGS sequence"/>
</dbReference>
<dbReference type="Pfam" id="PF01979">
    <property type="entry name" value="Amidohydro_1"/>
    <property type="match status" value="1"/>
</dbReference>
<organism evidence="2 3">
    <name type="scientific">Rugosimonospora acidiphila</name>
    <dbReference type="NCBI Taxonomy" id="556531"/>
    <lineage>
        <taxon>Bacteria</taxon>
        <taxon>Bacillati</taxon>
        <taxon>Actinomycetota</taxon>
        <taxon>Actinomycetes</taxon>
        <taxon>Micromonosporales</taxon>
        <taxon>Micromonosporaceae</taxon>
        <taxon>Rugosimonospora</taxon>
    </lineage>
</organism>
<dbReference type="SUPFAM" id="SSF51556">
    <property type="entry name" value="Metallo-dependent hydrolases"/>
    <property type="match status" value="1"/>
</dbReference>